<keyword evidence="6 7" id="KW-0206">Cytoskeleton</keyword>
<evidence type="ECO:0000313" key="9">
    <source>
        <dbReference type="Proteomes" id="UP000008983"/>
    </source>
</evidence>
<dbReference type="EMBL" id="GL984106">
    <property type="protein sequence ID" value="EGR29792.1"/>
    <property type="molecule type" value="Genomic_DNA"/>
</dbReference>
<dbReference type="GeneID" id="14905885"/>
<evidence type="ECO:0000256" key="2">
    <source>
        <dbReference type="ARBA" id="ARBA00006039"/>
    </source>
</evidence>
<evidence type="ECO:0000256" key="6">
    <source>
        <dbReference type="ARBA" id="ARBA00023212"/>
    </source>
</evidence>
<dbReference type="InterPro" id="IPR001698">
    <property type="entry name" value="CAPZB"/>
</dbReference>
<dbReference type="Pfam" id="PF01115">
    <property type="entry name" value="F_actin_cap_B"/>
    <property type="match status" value="1"/>
</dbReference>
<dbReference type="RefSeq" id="XP_004031028.1">
    <property type="nucleotide sequence ID" value="XM_004030980.1"/>
</dbReference>
<evidence type="ECO:0000256" key="3">
    <source>
        <dbReference type="ARBA" id="ARBA00022467"/>
    </source>
</evidence>
<dbReference type="InParanoid" id="G0QYC9"/>
<comment type="subunit">
    <text evidence="7">Heterodimer of an alpha and a beta subunit.</text>
</comment>
<dbReference type="Gene3D" id="3.90.1150.210">
    <property type="entry name" value="F-actin capping protein, beta subunit"/>
    <property type="match status" value="1"/>
</dbReference>
<dbReference type="GO" id="GO:0051015">
    <property type="term" value="F:actin filament binding"/>
    <property type="evidence" value="ECO:0007669"/>
    <property type="project" value="TreeGrafter"/>
</dbReference>
<accession>G0QYC9</accession>
<dbReference type="GO" id="GO:0008290">
    <property type="term" value="C:F-actin capping protein complex"/>
    <property type="evidence" value="ECO:0007669"/>
    <property type="project" value="UniProtKB-UniRule"/>
</dbReference>
<dbReference type="InterPro" id="IPR042276">
    <property type="entry name" value="CapZ_alpha/beta_2"/>
</dbReference>
<keyword evidence="9" id="KW-1185">Reference proteome</keyword>
<dbReference type="GO" id="GO:0000902">
    <property type="term" value="P:cell morphogenesis"/>
    <property type="evidence" value="ECO:0007669"/>
    <property type="project" value="TreeGrafter"/>
</dbReference>
<dbReference type="InterPro" id="IPR037282">
    <property type="entry name" value="CapZ_alpha/beta"/>
</dbReference>
<gene>
    <name evidence="8" type="ORF">IMG5_148740</name>
</gene>
<comment type="similarity">
    <text evidence="2 7">Belongs to the F-actin-capping protein beta subunit family.</text>
</comment>
<dbReference type="OMA" id="WSNKYYP"/>
<dbReference type="Proteomes" id="UP000008983">
    <property type="component" value="Unassembled WGS sequence"/>
</dbReference>
<dbReference type="SUPFAM" id="SSF90096">
    <property type="entry name" value="Subunits of heterodimeric actin filament capping protein Capz"/>
    <property type="match status" value="1"/>
</dbReference>
<dbReference type="FunCoup" id="G0QYC9">
    <property type="interactions" value="400"/>
</dbReference>
<name>G0QYC9_ICHMU</name>
<keyword evidence="4 7" id="KW-0963">Cytoplasm</keyword>
<dbReference type="Gene3D" id="1.20.58.570">
    <property type="match status" value="1"/>
</dbReference>
<dbReference type="OrthoDB" id="9979678at2759"/>
<comment type="function">
    <text evidence="7">F-actin-capping proteins bind in a Ca(2+)-independent manner to the fast growing ends of actin filaments (barbed end) thereby blocking the exchange of subunits at these ends. Unlike other capping proteins (such as gelsolin and severin), these proteins do not sever actin filaments.</text>
</comment>
<dbReference type="STRING" id="857967.G0QYC9"/>
<dbReference type="eggNOG" id="KOG3174">
    <property type="taxonomic scope" value="Eukaryota"/>
</dbReference>
<dbReference type="PANTHER" id="PTHR10619:SF0">
    <property type="entry name" value="F-ACTIN-CAPPING PROTEIN SUBUNIT BETA ISOFORMS 1 AND 2"/>
    <property type="match status" value="1"/>
</dbReference>
<sequence length="279" mass="31761">MEQNKIATALSLLRKLPPSKIHYNTNALSNLMPDEADELLQKVDKPLEIGVCSQTNLQYIKSEFNRDGDSFRSPHSNQYDPPIDDAVYPSNDVRQLEEKANTLFQEYMKLYYQGGICNIYFWDKENGGFACAFLMKKEVELAKGIKKGTWDSINVVDVKVDEQNKKKITYKCTGSVVLEMILNDDGAGDVNISGSLTKSKEDVRLYDGNIDINSFHLENIGRIVEDLESVLRTHLDTIYVGKTKENIFTTRSQEGYIQMEQTKKNLAINIIDRANNQKN</sequence>
<keyword evidence="5 7" id="KW-0009">Actin-binding</keyword>
<evidence type="ECO:0000313" key="8">
    <source>
        <dbReference type="EMBL" id="EGR29792.1"/>
    </source>
</evidence>
<reference evidence="8 9" key="1">
    <citation type="submission" date="2011-07" db="EMBL/GenBank/DDBJ databases">
        <authorList>
            <person name="Coyne R."/>
            <person name="Brami D."/>
            <person name="Johnson J."/>
            <person name="Hostetler J."/>
            <person name="Hannick L."/>
            <person name="Clark T."/>
            <person name="Cassidy-Hanley D."/>
            <person name="Inman J."/>
        </authorList>
    </citation>
    <scope>NUCLEOTIDE SEQUENCE [LARGE SCALE GENOMIC DNA]</scope>
    <source>
        <strain evidence="8 9">G5</strain>
    </source>
</reference>
<dbReference type="InterPro" id="IPR043175">
    <property type="entry name" value="CAPZB_N"/>
</dbReference>
<evidence type="ECO:0000256" key="5">
    <source>
        <dbReference type="ARBA" id="ARBA00023203"/>
    </source>
</evidence>
<evidence type="ECO:0000256" key="4">
    <source>
        <dbReference type="ARBA" id="ARBA00022490"/>
    </source>
</evidence>
<dbReference type="PRINTS" id="PR00192">
    <property type="entry name" value="FACTINCAPB"/>
</dbReference>
<evidence type="ECO:0000256" key="1">
    <source>
        <dbReference type="ARBA" id="ARBA00004245"/>
    </source>
</evidence>
<evidence type="ECO:0000256" key="7">
    <source>
        <dbReference type="RuleBase" id="RU365078"/>
    </source>
</evidence>
<organism evidence="8 9">
    <name type="scientific">Ichthyophthirius multifiliis</name>
    <name type="common">White spot disease agent</name>
    <name type="synonym">Ich</name>
    <dbReference type="NCBI Taxonomy" id="5932"/>
    <lineage>
        <taxon>Eukaryota</taxon>
        <taxon>Sar</taxon>
        <taxon>Alveolata</taxon>
        <taxon>Ciliophora</taxon>
        <taxon>Intramacronucleata</taxon>
        <taxon>Oligohymenophorea</taxon>
        <taxon>Hymenostomatida</taxon>
        <taxon>Ophryoglenina</taxon>
        <taxon>Ichthyophthirius</taxon>
    </lineage>
</organism>
<protein>
    <recommendedName>
        <fullName evidence="7">F-actin-capping protein subunit beta</fullName>
    </recommendedName>
</protein>
<dbReference type="PANTHER" id="PTHR10619">
    <property type="entry name" value="F-ACTIN-CAPPING PROTEIN SUBUNIT BETA"/>
    <property type="match status" value="1"/>
</dbReference>
<comment type="subcellular location">
    <subcellularLocation>
        <location evidence="1 7">Cytoplasm</location>
        <location evidence="1 7">Cytoskeleton</location>
    </subcellularLocation>
</comment>
<dbReference type="AlphaFoldDB" id="G0QYC9"/>
<proteinExistence type="inferred from homology"/>
<dbReference type="GO" id="GO:0051016">
    <property type="term" value="P:barbed-end actin filament capping"/>
    <property type="evidence" value="ECO:0007669"/>
    <property type="project" value="UniProtKB-UniRule"/>
</dbReference>
<keyword evidence="3 7" id="KW-0117">Actin capping</keyword>